<sequence>MSNIIGNADDDPMPIDPNLLQTLIQQMGVNLRPNTGEVQPMPTNKVLSEIPSLEDASESIDQCNWTTSDNVLLEAYGNQQYLKNKGETEVECRFGLLTSSRRWTKFEPSLLPQDYSWVIKEMQVLSDKWGWKLECAETFDEISSDRHRKRWILDPVTGDWKCKYGWIHKQTTYCADLGSETKLKALEDCVYDVRLAVSVEKPVKMEEQALNDSKSTYFRHKVRHRFVPKTTLKRSHFDSMGHLVERPTAPNAWAVECSKVTTFQLVSAGQHMDAVESVSTTYECELELCPGLPELCGIRHAREEIMNQLLYLLCDIFVPLMEGREVHILDDLDVRRVDAAEERRIQQTVWNAVYDKNSAGMNPFVEHGRPGTVPVFPGVLPQALSRRHISSLLGSAHWITEKTDGNRFLMYIDESGLVRLWERSGAIYTLQRCGWDVTNSPMWLSMIQSQSFPIVIDGEMVKDEKTRKLYYFAFDILQAGLVRVATLPFEQRLTWLNNFYGFVQASTFSTNVPSTFPALSLPFEFRVKKYYMLRDMSTLLTHIHPSLETGLSAIDKCTDRVYRDGTGLCLPNDGFIVISNATYYDARSPVLKWKLAHNHTVDLELDGRTFEDKFSLHCKTLDGSLTCFINDRRKMQQADYERLVREIRLFKRSKYRRGRGSYHRGDYVSESCVVEMCYNPSTSKWNYRKIRTEKRLPNSLMTIVDTMERISDAISTEELCNMVEVDKTLSQGNALPARIL</sequence>
<feature type="domain" description="mRNA capping enzyme C-terminal" evidence="9">
    <location>
        <begin position="671"/>
        <end position="719"/>
    </location>
</feature>
<protein>
    <recommendedName>
        <fullName evidence="1">mRNA guanylyltransferase</fullName>
        <ecNumber evidence="1">2.7.7.50</ecNumber>
    </recommendedName>
</protein>
<dbReference type="Gene3D" id="3.30.470.30">
    <property type="entry name" value="DNA ligase/mRNA capping enzyme"/>
    <property type="match status" value="1"/>
</dbReference>
<dbReference type="InterPro" id="IPR012340">
    <property type="entry name" value="NA-bd_OB-fold"/>
</dbReference>
<dbReference type="GO" id="GO:0006370">
    <property type="term" value="P:7-methylguanosine mRNA capping"/>
    <property type="evidence" value="ECO:0007669"/>
    <property type="project" value="UniProtKB-KW"/>
</dbReference>
<dbReference type="Pfam" id="PF01331">
    <property type="entry name" value="mRNA_cap_enzyme"/>
    <property type="match status" value="1"/>
</dbReference>
<dbReference type="SUPFAM" id="SSF56091">
    <property type="entry name" value="DNA ligase/mRNA capping enzyme, catalytic domain"/>
    <property type="match status" value="1"/>
</dbReference>
<keyword evidence="3 10" id="KW-0808">Transferase</keyword>
<dbReference type="PANTHER" id="PTHR10367">
    <property type="entry name" value="MRNA-CAPPING ENZYME"/>
    <property type="match status" value="1"/>
</dbReference>
<dbReference type="InterPro" id="IPR033469">
    <property type="entry name" value="CYTH-like_dom_sf"/>
</dbReference>
<dbReference type="Pfam" id="PF03919">
    <property type="entry name" value="mRNA_cap_C"/>
    <property type="match status" value="1"/>
</dbReference>
<dbReference type="GO" id="GO:0005524">
    <property type="term" value="F:ATP binding"/>
    <property type="evidence" value="ECO:0007669"/>
    <property type="project" value="InterPro"/>
</dbReference>
<keyword evidence="7" id="KW-0342">GTP-binding</keyword>
<dbReference type="InterPro" id="IPR013846">
    <property type="entry name" value="mRNA_cap_enzyme_C"/>
</dbReference>
<proteinExistence type="predicted"/>
<keyword evidence="5" id="KW-0547">Nucleotide-binding</keyword>
<evidence type="ECO:0000259" key="9">
    <source>
        <dbReference type="Pfam" id="PF03919"/>
    </source>
</evidence>
<dbReference type="GO" id="GO:0004484">
    <property type="term" value="F:mRNA guanylyltransferase activity"/>
    <property type="evidence" value="ECO:0007669"/>
    <property type="project" value="UniProtKB-EC"/>
</dbReference>
<evidence type="ECO:0000256" key="7">
    <source>
        <dbReference type="ARBA" id="ARBA00023134"/>
    </source>
</evidence>
<evidence type="ECO:0000256" key="1">
    <source>
        <dbReference type="ARBA" id="ARBA00012475"/>
    </source>
</evidence>
<dbReference type="PANTHER" id="PTHR10367:SF25">
    <property type="entry name" value="DUAL SPECIFICITY PHOSPHATASE CATALYTIC DOMAIN PROTEIN (AFU_ORTHOLOGUE AFUA_1G03540)"/>
    <property type="match status" value="1"/>
</dbReference>
<dbReference type="InterPro" id="IPR001339">
    <property type="entry name" value="mRNA_cap_enzyme_adenylation"/>
</dbReference>
<organism evidence="10">
    <name type="scientific">Clandestinovirus</name>
    <dbReference type="NCBI Taxonomy" id="2831644"/>
    <lineage>
        <taxon>Viruses</taxon>
    </lineage>
</organism>
<evidence type="ECO:0000256" key="5">
    <source>
        <dbReference type="ARBA" id="ARBA00022741"/>
    </source>
</evidence>
<reference evidence="10" key="1">
    <citation type="submission" date="2021-06" db="EMBL/GenBank/DDBJ databases">
        <authorList>
            <person name="Rolland C."/>
        </authorList>
    </citation>
    <scope>NUCLEOTIDE SEQUENCE</scope>
    <source>
        <strain evidence="10">347.936635</strain>
    </source>
</reference>
<dbReference type="InterPro" id="IPR051029">
    <property type="entry name" value="mRNA_Capping_Enz/RNA_Phosphat"/>
</dbReference>
<evidence type="ECO:0000256" key="2">
    <source>
        <dbReference type="ARBA" id="ARBA00022664"/>
    </source>
</evidence>
<dbReference type="SUPFAM" id="SSF55154">
    <property type="entry name" value="CYTH-like phosphatases"/>
    <property type="match status" value="1"/>
</dbReference>
<evidence type="ECO:0000256" key="6">
    <source>
        <dbReference type="ARBA" id="ARBA00023042"/>
    </source>
</evidence>
<evidence type="ECO:0000259" key="8">
    <source>
        <dbReference type="Pfam" id="PF01331"/>
    </source>
</evidence>
<keyword evidence="6" id="KW-0506">mRNA capping</keyword>
<accession>A0A8F8KRL5</accession>
<dbReference type="SUPFAM" id="SSF50249">
    <property type="entry name" value="Nucleic acid-binding proteins"/>
    <property type="match status" value="1"/>
</dbReference>
<gene>
    <name evidence="10" type="ORF">KOM_12_439</name>
</gene>
<keyword evidence="2" id="KW-0507">mRNA processing</keyword>
<feature type="domain" description="mRNA capping enzyme adenylation" evidence="8">
    <location>
        <begin position="381"/>
        <end position="541"/>
    </location>
</feature>
<dbReference type="EC" id="2.7.7.50" evidence="1"/>
<evidence type="ECO:0000256" key="3">
    <source>
        <dbReference type="ARBA" id="ARBA00022679"/>
    </source>
</evidence>
<evidence type="ECO:0000313" key="10">
    <source>
        <dbReference type="EMBL" id="QYA18707.1"/>
    </source>
</evidence>
<dbReference type="EMBL" id="MZ420154">
    <property type="protein sequence ID" value="QYA18707.1"/>
    <property type="molecule type" value="Genomic_DNA"/>
</dbReference>
<dbReference type="Gene3D" id="2.40.50.140">
    <property type="entry name" value="Nucleic acid-binding proteins"/>
    <property type="match status" value="1"/>
</dbReference>
<name>A0A8F8KRL5_9VIRU</name>
<dbReference type="GO" id="GO:0005525">
    <property type="term" value="F:GTP binding"/>
    <property type="evidence" value="ECO:0007669"/>
    <property type="project" value="UniProtKB-KW"/>
</dbReference>
<evidence type="ECO:0000256" key="4">
    <source>
        <dbReference type="ARBA" id="ARBA00022695"/>
    </source>
</evidence>
<keyword evidence="4 10" id="KW-0548">Nucleotidyltransferase</keyword>